<proteinExistence type="predicted"/>
<name>M7X821_9BACT</name>
<organism evidence="1 2">
    <name type="scientific">Mariniradius saccharolyticus AK6</name>
    <dbReference type="NCBI Taxonomy" id="1239962"/>
    <lineage>
        <taxon>Bacteria</taxon>
        <taxon>Pseudomonadati</taxon>
        <taxon>Bacteroidota</taxon>
        <taxon>Cytophagia</taxon>
        <taxon>Cytophagales</taxon>
        <taxon>Cyclobacteriaceae</taxon>
        <taxon>Mariniradius</taxon>
    </lineage>
</organism>
<dbReference type="STRING" id="1239962.C943_02584"/>
<dbReference type="EMBL" id="AMZY02000021">
    <property type="protein sequence ID" value="EMS31144.1"/>
    <property type="molecule type" value="Genomic_DNA"/>
</dbReference>
<accession>M7X821</accession>
<evidence type="ECO:0000313" key="1">
    <source>
        <dbReference type="EMBL" id="EMS31144.1"/>
    </source>
</evidence>
<comment type="caution">
    <text evidence="1">The sequence shown here is derived from an EMBL/GenBank/DDBJ whole genome shotgun (WGS) entry which is preliminary data.</text>
</comment>
<keyword evidence="2" id="KW-1185">Reference proteome</keyword>
<protein>
    <submittedName>
        <fullName evidence="1">Uncharacterized protein</fullName>
    </submittedName>
</protein>
<evidence type="ECO:0000313" key="2">
    <source>
        <dbReference type="Proteomes" id="UP000010953"/>
    </source>
</evidence>
<sequence>MPILPRQTEKWAEPHQKGSNDFLSLYSNKCFPNILLIRGQSFQIKIGLATGEGSGVAADLTAA</sequence>
<gene>
    <name evidence="1" type="ORF">C943_02584</name>
</gene>
<dbReference type="Proteomes" id="UP000010953">
    <property type="component" value="Unassembled WGS sequence"/>
</dbReference>
<dbReference type="AlphaFoldDB" id="M7X821"/>
<dbReference type="InParanoid" id="M7X821"/>
<reference evidence="1" key="1">
    <citation type="submission" date="2013-01" db="EMBL/GenBank/DDBJ databases">
        <title>Genome assembly of Mariniradius saccharolyticus AK6.</title>
        <authorList>
            <person name="Vaidya B."/>
            <person name="Khatri I."/>
            <person name="Tanuku N.R.S."/>
            <person name="Subramanian S."/>
            <person name="Pinnaka A."/>
        </authorList>
    </citation>
    <scope>NUCLEOTIDE SEQUENCE [LARGE SCALE GENOMIC DNA]</scope>
    <source>
        <strain evidence="1">AK6</strain>
    </source>
</reference>